<dbReference type="OrthoDB" id="5579281at2759"/>
<organism evidence="3 4">
    <name type="scientific">Protomyces lactucae-debilis</name>
    <dbReference type="NCBI Taxonomy" id="2754530"/>
    <lineage>
        <taxon>Eukaryota</taxon>
        <taxon>Fungi</taxon>
        <taxon>Dikarya</taxon>
        <taxon>Ascomycota</taxon>
        <taxon>Taphrinomycotina</taxon>
        <taxon>Taphrinomycetes</taxon>
        <taxon>Taphrinales</taxon>
        <taxon>Protomycetaceae</taxon>
        <taxon>Protomyces</taxon>
    </lineage>
</organism>
<feature type="region of interest" description="Disordered" evidence="1">
    <location>
        <begin position="512"/>
        <end position="533"/>
    </location>
</feature>
<feature type="compositionally biased region" description="Basic and acidic residues" evidence="1">
    <location>
        <begin position="512"/>
        <end position="521"/>
    </location>
</feature>
<gene>
    <name evidence="3" type="ORF">BCR37DRAFT_343710</name>
</gene>
<dbReference type="Proteomes" id="UP000193685">
    <property type="component" value="Unassembled WGS sequence"/>
</dbReference>
<dbReference type="GO" id="GO:1902657">
    <property type="term" value="P:protein localization to prospore membrane"/>
    <property type="evidence" value="ECO:0007669"/>
    <property type="project" value="InterPro"/>
</dbReference>
<evidence type="ECO:0000313" key="4">
    <source>
        <dbReference type="Proteomes" id="UP000193685"/>
    </source>
</evidence>
<dbReference type="SUPFAM" id="SSF50729">
    <property type="entry name" value="PH domain-like"/>
    <property type="match status" value="1"/>
</dbReference>
<evidence type="ECO:0000256" key="1">
    <source>
        <dbReference type="SAM" id="MobiDB-lite"/>
    </source>
</evidence>
<evidence type="ECO:0000313" key="3">
    <source>
        <dbReference type="EMBL" id="ORY86269.1"/>
    </source>
</evidence>
<feature type="domain" description="PH" evidence="2">
    <location>
        <begin position="373"/>
        <end position="578"/>
    </location>
</feature>
<dbReference type="Pfam" id="PF15404">
    <property type="entry name" value="PH_4"/>
    <property type="match status" value="1"/>
</dbReference>
<protein>
    <submittedName>
        <fullName evidence="3">Pleckstrin homology domain-domain-containing protein</fullName>
    </submittedName>
</protein>
<accession>A0A1Y2FQQ2</accession>
<dbReference type="PANTHER" id="PTHR28076:SF1">
    <property type="entry name" value="PROSPORE MEMBRANE ADAPTER PROTEIN SPO71"/>
    <property type="match status" value="1"/>
</dbReference>
<dbReference type="GO" id="GO:0005628">
    <property type="term" value="C:prospore membrane"/>
    <property type="evidence" value="ECO:0007669"/>
    <property type="project" value="TreeGrafter"/>
</dbReference>
<dbReference type="SMART" id="SM00233">
    <property type="entry name" value="PH"/>
    <property type="match status" value="3"/>
</dbReference>
<feature type="compositionally biased region" description="Acidic residues" evidence="1">
    <location>
        <begin position="522"/>
        <end position="533"/>
    </location>
</feature>
<dbReference type="PANTHER" id="PTHR28076">
    <property type="entry name" value="SPORULATION-SPECIFIC PROTEIN 71"/>
    <property type="match status" value="1"/>
</dbReference>
<feature type="region of interest" description="Disordered" evidence="1">
    <location>
        <begin position="246"/>
        <end position="265"/>
    </location>
</feature>
<dbReference type="GeneID" id="63784122"/>
<dbReference type="InterPro" id="IPR001849">
    <property type="entry name" value="PH_domain"/>
</dbReference>
<dbReference type="PROSITE" id="PS50003">
    <property type="entry name" value="PH_DOMAIN"/>
    <property type="match status" value="1"/>
</dbReference>
<dbReference type="AlphaFoldDB" id="A0A1Y2FQQ2"/>
<proteinExistence type="predicted"/>
<dbReference type="InterPro" id="IPR039486">
    <property type="entry name" value="Mug56/Spo71_PH"/>
</dbReference>
<keyword evidence="4" id="KW-1185">Reference proteome</keyword>
<dbReference type="InterPro" id="IPR040345">
    <property type="entry name" value="Mug56/Spo71"/>
</dbReference>
<comment type="caution">
    <text evidence="3">The sequence shown here is derived from an EMBL/GenBank/DDBJ whole genome shotgun (WGS) entry which is preliminary data.</text>
</comment>
<dbReference type="RefSeq" id="XP_040727451.1">
    <property type="nucleotide sequence ID" value="XM_040867523.1"/>
</dbReference>
<evidence type="ECO:0000259" key="2">
    <source>
        <dbReference type="PROSITE" id="PS50003"/>
    </source>
</evidence>
<dbReference type="STRING" id="56484.A0A1Y2FQQ2"/>
<dbReference type="Pfam" id="PF23207">
    <property type="entry name" value="PH_SPO71"/>
    <property type="match status" value="1"/>
</dbReference>
<dbReference type="EMBL" id="MCFI01000003">
    <property type="protein sequence ID" value="ORY86269.1"/>
    <property type="molecule type" value="Genomic_DNA"/>
</dbReference>
<sequence>MKHSSDSNRPQPLRRQNSHLVHFSSNQIVPERSSYDITAAHPSRRICSEGRELAAATQKARSSHEQGFLNQKYLKNPFRRNRHEGELLRAERMLLRIEYAKANTVPSSYSDVHAGKLERRTSMHWREFVLAARPNAEGHVVLYFHRNRTIPAIAKNITNIKATKEIVLDPKYTSANLYSTLDKTIVIWTTDPKKKRDWIFILRPRTLQTSVEWYAFIQTLLGVKRRSYALMTVPTLGVKLKLELPSSAGKSTDDAHSLASDDGSEADLQMNDEGAVVDGEGKPITGNYLIDKCLTMLATEPCWQPVVQEWRRSNLVGLCWRRYDRIEWLHGPGAQRSIGQWAMAETHELELRPKEHYPTSVTATRKLPAMDEPAPIEGFLVRLTSSTGRQSRFGKVFYKRLYFSTHDGLLFYAFPMNATPPPPPSFVPGVSEAEAEELVKASPLVYTVEPYPLEDGKITWTRHCDREVFAKQDKMAMTEAARRVKQLHASTGYLDLTKVVKIRSYKQTKQDVDHDLDHGDGVDFDGEEDETMDTGVTDEVDDARIFEIVLDSGLVVRLQAFNLETRNAWIRQLRQLVVYWKRRLAEDESALAAMRRENMETLRIDEQLEPLVDMVCNRWEVAHCVSEPKRYNFCSITSCRTIAIQGLLYRKPRVHSTFKRYNCVVSHGKLFVYNHFHYKASGDIEHHIHNSKRQEIDLSDCYIFSGMITQGDLLDSREDFDRLGPGRHSLPRLYADGWTSQDDQEALCFVLWSGRRRVALSQLDKKDSGRKKSVSRLGVAGHSMVYLCRCRQERDLWVQIISREIERTTQESLSSM</sequence>
<dbReference type="InterPro" id="IPR057379">
    <property type="entry name" value="PH_SPO71"/>
</dbReference>
<name>A0A1Y2FQQ2_PROLT</name>
<reference evidence="3 4" key="1">
    <citation type="submission" date="2016-07" db="EMBL/GenBank/DDBJ databases">
        <title>Pervasive Adenine N6-methylation of Active Genes in Fungi.</title>
        <authorList>
            <consortium name="DOE Joint Genome Institute"/>
            <person name="Mondo S.J."/>
            <person name="Dannebaum R.O."/>
            <person name="Kuo R.C."/>
            <person name="Labutti K."/>
            <person name="Haridas S."/>
            <person name="Kuo A."/>
            <person name="Salamov A."/>
            <person name="Ahrendt S.R."/>
            <person name="Lipzen A."/>
            <person name="Sullivan W."/>
            <person name="Andreopoulos W.B."/>
            <person name="Clum A."/>
            <person name="Lindquist E."/>
            <person name="Daum C."/>
            <person name="Ramamoorthy G.K."/>
            <person name="Gryganskyi A."/>
            <person name="Culley D."/>
            <person name="Magnuson J.K."/>
            <person name="James T.Y."/>
            <person name="O'Malley M.A."/>
            <person name="Stajich J.E."/>
            <person name="Spatafora J.W."/>
            <person name="Visel A."/>
            <person name="Grigoriev I.V."/>
        </authorList>
    </citation>
    <scope>NUCLEOTIDE SEQUENCE [LARGE SCALE GENOMIC DNA]</scope>
    <source>
        <strain evidence="3 4">12-1054</strain>
    </source>
</reference>
<dbReference type="OMA" id="DRWVMSI"/>